<evidence type="ECO:0000313" key="9">
    <source>
        <dbReference type="EMBL" id="TRX49751.1"/>
    </source>
</evidence>
<evidence type="ECO:0000256" key="3">
    <source>
        <dbReference type="ARBA" id="ARBA00022806"/>
    </source>
</evidence>
<keyword evidence="3 9" id="KW-0347">Helicase</keyword>
<evidence type="ECO:0000259" key="7">
    <source>
        <dbReference type="PROSITE" id="PS51192"/>
    </source>
</evidence>
<dbReference type="Gene3D" id="3.40.50.300">
    <property type="entry name" value="P-loop containing nucleotide triphosphate hydrolases"/>
    <property type="match status" value="2"/>
</dbReference>
<dbReference type="PANTHER" id="PTHR12131">
    <property type="entry name" value="ATP-DEPENDENT RNA AND DNA HELICASE"/>
    <property type="match status" value="1"/>
</dbReference>
<dbReference type="InterPro" id="IPR058621">
    <property type="entry name" value="SH3_HelY"/>
</dbReference>
<dbReference type="Gene3D" id="1.10.3380.30">
    <property type="match status" value="1"/>
</dbReference>
<evidence type="ECO:0000256" key="5">
    <source>
        <dbReference type="SAM" id="Coils"/>
    </source>
</evidence>
<evidence type="ECO:0000256" key="6">
    <source>
        <dbReference type="SAM" id="MobiDB-lite"/>
    </source>
</evidence>
<dbReference type="SUPFAM" id="SSF52540">
    <property type="entry name" value="P-loop containing nucleoside triphosphate hydrolases"/>
    <property type="match status" value="1"/>
</dbReference>
<dbReference type="InterPro" id="IPR027417">
    <property type="entry name" value="P-loop_NTPase"/>
</dbReference>
<dbReference type="InterPro" id="IPR001650">
    <property type="entry name" value="Helicase_C-like"/>
</dbReference>
<proteinExistence type="predicted"/>
<dbReference type="CDD" id="cd18795">
    <property type="entry name" value="SF2_C_Ski2"/>
    <property type="match status" value="1"/>
</dbReference>
<accession>A0ABY3CV43</accession>
<feature type="domain" description="Helicase ATP-binding" evidence="7">
    <location>
        <begin position="25"/>
        <end position="183"/>
    </location>
</feature>
<dbReference type="InterPro" id="IPR012961">
    <property type="entry name" value="Ski2/MTR4_C"/>
</dbReference>
<feature type="coiled-coil region" evidence="5">
    <location>
        <begin position="507"/>
        <end position="576"/>
    </location>
</feature>
<dbReference type="PANTHER" id="PTHR12131:SF1">
    <property type="entry name" value="ATP-DEPENDENT RNA HELICASE SUPV3L1, MITOCHONDRIAL-RELATED"/>
    <property type="match status" value="1"/>
</dbReference>
<reference evidence="9 10" key="1">
    <citation type="submission" date="2019-07" db="EMBL/GenBank/DDBJ databases">
        <title>Draft genome of C. aurimucosum strain 2299.</title>
        <authorList>
            <person name="Pacheco L.G.C."/>
            <person name="Aguiar E.R.G.R."/>
            <person name="Santos C.S."/>
            <person name="Rocha D.J.P.G."/>
            <person name="Sant'Anna L.O."/>
            <person name="Mattos-Guaraldi A.L."/>
            <person name="Santos L.S."/>
        </authorList>
    </citation>
    <scope>NUCLEOTIDE SEQUENCE [LARGE SCALE GENOMIC DNA]</scope>
    <source>
        <strain evidence="9 10">2299</strain>
    </source>
</reference>
<feature type="coiled-coil region" evidence="5">
    <location>
        <begin position="710"/>
        <end position="737"/>
    </location>
</feature>
<evidence type="ECO:0000256" key="2">
    <source>
        <dbReference type="ARBA" id="ARBA00022801"/>
    </source>
</evidence>
<dbReference type="PROSITE" id="PS51194">
    <property type="entry name" value="HELICASE_CTER"/>
    <property type="match status" value="1"/>
</dbReference>
<dbReference type="Pfam" id="PF08148">
    <property type="entry name" value="DSHCT"/>
    <property type="match status" value="1"/>
</dbReference>
<name>A0ABY3CV43_9CORY</name>
<dbReference type="InterPro" id="IPR011545">
    <property type="entry name" value="DEAD/DEAH_box_helicase_dom"/>
</dbReference>
<keyword evidence="10" id="KW-1185">Reference proteome</keyword>
<dbReference type="EMBL" id="VKDI01000007">
    <property type="protein sequence ID" value="TRX49751.1"/>
    <property type="molecule type" value="Genomic_DNA"/>
</dbReference>
<evidence type="ECO:0000256" key="4">
    <source>
        <dbReference type="ARBA" id="ARBA00022840"/>
    </source>
</evidence>
<keyword evidence="2" id="KW-0378">Hydrolase</keyword>
<evidence type="ECO:0000313" key="10">
    <source>
        <dbReference type="Proteomes" id="UP000316859"/>
    </source>
</evidence>
<dbReference type="SMART" id="SM01142">
    <property type="entry name" value="DSHCT"/>
    <property type="match status" value="1"/>
</dbReference>
<feature type="compositionally biased region" description="Basic residues" evidence="6">
    <location>
        <begin position="246"/>
        <end position="255"/>
    </location>
</feature>
<gene>
    <name evidence="9" type="ORF">FNY88_04085</name>
</gene>
<dbReference type="PROSITE" id="PS51192">
    <property type="entry name" value="HELICASE_ATP_BIND_1"/>
    <property type="match status" value="1"/>
</dbReference>
<feature type="region of interest" description="Disordered" evidence="6">
    <location>
        <begin position="232"/>
        <end position="277"/>
    </location>
</feature>
<comment type="caution">
    <text evidence="9">The sequence shown here is derived from an EMBL/GenBank/DDBJ whole genome shotgun (WGS) entry which is preliminary data.</text>
</comment>
<dbReference type="Pfam" id="PF00271">
    <property type="entry name" value="Helicase_C"/>
    <property type="match status" value="1"/>
</dbReference>
<keyword evidence="1" id="KW-0547">Nucleotide-binding</keyword>
<keyword evidence="4" id="KW-0067">ATP-binding</keyword>
<feature type="compositionally biased region" description="Basic and acidic residues" evidence="6">
    <location>
        <begin position="256"/>
        <end position="276"/>
    </location>
</feature>
<dbReference type="GO" id="GO:0004386">
    <property type="term" value="F:helicase activity"/>
    <property type="evidence" value="ECO:0007669"/>
    <property type="project" value="UniProtKB-KW"/>
</dbReference>
<protein>
    <submittedName>
        <fullName evidence="9">RNA helicase</fullName>
    </submittedName>
</protein>
<dbReference type="InterPro" id="IPR050699">
    <property type="entry name" value="RNA-DNA_Helicase"/>
</dbReference>
<dbReference type="Proteomes" id="UP000316859">
    <property type="component" value="Unassembled WGS sequence"/>
</dbReference>
<dbReference type="Pfam" id="PF26090">
    <property type="entry name" value="SH3_HelY"/>
    <property type="match status" value="1"/>
</dbReference>
<dbReference type="Pfam" id="PF00270">
    <property type="entry name" value="DEAD"/>
    <property type="match status" value="1"/>
</dbReference>
<feature type="domain" description="Helicase C-terminal" evidence="8">
    <location>
        <begin position="285"/>
        <end position="483"/>
    </location>
</feature>
<evidence type="ECO:0000256" key="1">
    <source>
        <dbReference type="ARBA" id="ARBA00022741"/>
    </source>
</evidence>
<evidence type="ECO:0000259" key="8">
    <source>
        <dbReference type="PROSITE" id="PS51194"/>
    </source>
</evidence>
<sequence length="937" mass="104204">MTLTHLDEFTQALPYSLDDFQIEGCQAVEAGHGVLVCAPTGAGKTVVGEFAVSLALRQGTRCFYTTPIKALSNQKYHDLVEAHGEDAVGLLTGDVSINSSADILVMTTEVLRNMIYAGSGALDRLTHVVMDEIHFLADASRGAVWEEVILNLEEHVSIIGLSATVSNSEEFGRWLTTVRGDTKVIVTDKRPVPLDQWMMVGRKIYPLFEPDSGGQINAELARRIQRLEAGDSDTGRADYAQNRASFRARARHKGGGRNDRNKDRRSGAPRAQDRYRPLGRPEVLKELQSMEMLPAITFIFSRAGCDGALYQCLRSRMVLTSQEEAAEIKAIVDKGVEGIPDEDLKVLDFKRWREALSRGFAAHHAGMLPAFRHIVEELFVKGLVRAVFATETLALGINMPARTVVLEKLVKFNGEAHVDLTPGQYTQLTGRAGRRGIDTLGNAVVQWAPAMDPTAVAGLASTRTYPLISTFEPGYNMAINLLGMLGFDDSLRLLEKSFAQFQADGSVVEETREIERAEHRVRELQAQLDQAVDNLAPPTIDGEDPAEILMDYMKLRRALTEEEKSARASKREERNKEVAAVLARLQVGEVIAIATKKRPTLAVVITPANQTADPRPWVTTETGWSGRIDAAGIDNPPIVVGHMKLPRAAQKNPRRHTKYVQDAFKRDYYKRPKKMRTEPRNRPNKKIAQLRDALREHPVHNWPATDREQLAGVAQKLARRERELHKLEAKVERATDTLGRTFERIVDLLAEMDYVEFEGYGEDRELVITDEGERLAKIHSESDLLVAQCLKRGIWNDLDPAELAGVASLCVFENRKATRGEPGAASDDMADAMNATWRIYTELVSDEKRHNLPQTREPEPAFALAIHQWTAGAPLAYCMAAANESGAELTPGDFVRWCRQVIDLLQQVAKTGYEEEIRRNARRAIDAIQRGVVAIGA</sequence>
<dbReference type="RefSeq" id="WP_144014475.1">
    <property type="nucleotide sequence ID" value="NZ_VKDI01000007.1"/>
</dbReference>
<organism evidence="9 10">
    <name type="scientific">Corynebacterium guaraldiae</name>
    <dbReference type="NCBI Taxonomy" id="3051103"/>
    <lineage>
        <taxon>Bacteria</taxon>
        <taxon>Bacillati</taxon>
        <taxon>Actinomycetota</taxon>
        <taxon>Actinomycetes</taxon>
        <taxon>Mycobacteriales</taxon>
        <taxon>Corynebacteriaceae</taxon>
        <taxon>Corynebacterium</taxon>
    </lineage>
</organism>
<dbReference type="SMART" id="SM00487">
    <property type="entry name" value="DEXDc"/>
    <property type="match status" value="1"/>
</dbReference>
<dbReference type="SMART" id="SM00490">
    <property type="entry name" value="HELICc"/>
    <property type="match status" value="1"/>
</dbReference>
<dbReference type="InterPro" id="IPR014001">
    <property type="entry name" value="Helicase_ATP-bd"/>
</dbReference>
<keyword evidence="5" id="KW-0175">Coiled coil</keyword>